<dbReference type="VEuPathDB" id="FungiDB:MAPG_06677"/>
<dbReference type="PANTHER" id="PTHR33112:SF12">
    <property type="entry name" value="HETEROKARYON INCOMPATIBILITY DOMAIN-CONTAINING PROTEIN"/>
    <property type="match status" value="1"/>
</dbReference>
<evidence type="ECO:0000313" key="3">
    <source>
        <dbReference type="EMBL" id="KLU87683.1"/>
    </source>
</evidence>
<feature type="compositionally biased region" description="Basic and acidic residues" evidence="1">
    <location>
        <begin position="771"/>
        <end position="780"/>
    </location>
</feature>
<evidence type="ECO:0000313" key="4">
    <source>
        <dbReference type="EnsemblFungi" id="MAPG_06677T0"/>
    </source>
</evidence>
<reference evidence="4" key="4">
    <citation type="journal article" date="2015" name="G3 (Bethesda)">
        <title>Genome sequences of three phytopathogenic species of the Magnaporthaceae family of fungi.</title>
        <authorList>
            <person name="Okagaki L.H."/>
            <person name="Nunes C.C."/>
            <person name="Sailsbery J."/>
            <person name="Clay B."/>
            <person name="Brown D."/>
            <person name="John T."/>
            <person name="Oh Y."/>
            <person name="Young N."/>
            <person name="Fitzgerald M."/>
            <person name="Haas B.J."/>
            <person name="Zeng Q."/>
            <person name="Young S."/>
            <person name="Adiconis X."/>
            <person name="Fan L."/>
            <person name="Levin J.Z."/>
            <person name="Mitchell T.K."/>
            <person name="Okubara P.A."/>
            <person name="Farman M.L."/>
            <person name="Kohn L.M."/>
            <person name="Birren B."/>
            <person name="Ma L.-J."/>
            <person name="Dean R.A."/>
        </authorList>
    </citation>
    <scope>NUCLEOTIDE SEQUENCE</scope>
    <source>
        <strain evidence="4">ATCC 64411 / 73-15</strain>
    </source>
</reference>
<keyword evidence="5" id="KW-1185">Reference proteome</keyword>
<evidence type="ECO:0000259" key="2">
    <source>
        <dbReference type="Pfam" id="PF06985"/>
    </source>
</evidence>
<feature type="region of interest" description="Disordered" evidence="1">
    <location>
        <begin position="991"/>
        <end position="1017"/>
    </location>
</feature>
<feature type="region of interest" description="Disordered" evidence="1">
    <location>
        <begin position="757"/>
        <end position="780"/>
    </location>
</feature>
<protein>
    <recommendedName>
        <fullName evidence="2">Heterokaryon incompatibility domain-containing protein</fullName>
    </recommendedName>
</protein>
<reference evidence="3" key="3">
    <citation type="submission" date="2011-03" db="EMBL/GenBank/DDBJ databases">
        <title>Annotation of Magnaporthe poae ATCC 64411.</title>
        <authorList>
            <person name="Ma L.-J."/>
            <person name="Dead R."/>
            <person name="Young S.K."/>
            <person name="Zeng Q."/>
            <person name="Gargeya S."/>
            <person name="Fitzgerald M."/>
            <person name="Haas B."/>
            <person name="Abouelleil A."/>
            <person name="Alvarado L."/>
            <person name="Arachchi H.M."/>
            <person name="Berlin A."/>
            <person name="Brown A."/>
            <person name="Chapman S.B."/>
            <person name="Chen Z."/>
            <person name="Dunbar C."/>
            <person name="Freedman E."/>
            <person name="Gearin G."/>
            <person name="Gellesch M."/>
            <person name="Goldberg J."/>
            <person name="Griggs A."/>
            <person name="Gujja S."/>
            <person name="Heiman D."/>
            <person name="Howarth C."/>
            <person name="Larson L."/>
            <person name="Lui A."/>
            <person name="MacDonald P.J.P."/>
            <person name="Mehta T."/>
            <person name="Montmayeur A."/>
            <person name="Murphy C."/>
            <person name="Neiman D."/>
            <person name="Pearson M."/>
            <person name="Priest M."/>
            <person name="Roberts A."/>
            <person name="Saif S."/>
            <person name="Shea T."/>
            <person name="Shenoy N."/>
            <person name="Sisk P."/>
            <person name="Stolte C."/>
            <person name="Sykes S."/>
            <person name="Yandava C."/>
            <person name="Wortman J."/>
            <person name="Nusbaum C."/>
            <person name="Birren B."/>
        </authorList>
    </citation>
    <scope>NUCLEOTIDE SEQUENCE</scope>
    <source>
        <strain evidence="3">ATCC 64411</strain>
    </source>
</reference>
<feature type="region of interest" description="Disordered" evidence="1">
    <location>
        <begin position="681"/>
        <end position="701"/>
    </location>
</feature>
<feature type="compositionally biased region" description="Acidic residues" evidence="1">
    <location>
        <begin position="689"/>
        <end position="700"/>
    </location>
</feature>
<dbReference type="Proteomes" id="UP000011715">
    <property type="component" value="Unassembled WGS sequence"/>
</dbReference>
<reference evidence="5" key="2">
    <citation type="submission" date="2010-05" db="EMBL/GenBank/DDBJ databases">
        <title>The genome sequence of Magnaporthe poae strain ATCC 64411.</title>
        <authorList>
            <person name="Ma L.-J."/>
            <person name="Dead R."/>
            <person name="Young S."/>
            <person name="Zeng Q."/>
            <person name="Koehrsen M."/>
            <person name="Alvarado L."/>
            <person name="Berlin A."/>
            <person name="Chapman S.B."/>
            <person name="Chen Z."/>
            <person name="Freedman E."/>
            <person name="Gellesch M."/>
            <person name="Goldberg J."/>
            <person name="Griggs A."/>
            <person name="Gujja S."/>
            <person name="Heilman E.R."/>
            <person name="Heiman D."/>
            <person name="Hepburn T."/>
            <person name="Howarth C."/>
            <person name="Jen D."/>
            <person name="Larson L."/>
            <person name="Mehta T."/>
            <person name="Neiman D."/>
            <person name="Pearson M."/>
            <person name="Roberts A."/>
            <person name="Saif S."/>
            <person name="Shea T."/>
            <person name="Shenoy N."/>
            <person name="Sisk P."/>
            <person name="Stolte C."/>
            <person name="Sykes S."/>
            <person name="Walk T."/>
            <person name="White J."/>
            <person name="Yandava C."/>
            <person name="Haas B."/>
            <person name="Nusbaum C."/>
            <person name="Birren B."/>
        </authorList>
    </citation>
    <scope>NUCLEOTIDE SEQUENCE [LARGE SCALE GENOMIC DNA]</scope>
    <source>
        <strain evidence="5">ATCC 64411 / 73-15</strain>
    </source>
</reference>
<feature type="region of interest" description="Disordered" evidence="1">
    <location>
        <begin position="914"/>
        <end position="934"/>
    </location>
</feature>
<organism evidence="4 5">
    <name type="scientific">Magnaporthiopsis poae (strain ATCC 64411 / 73-15)</name>
    <name type="common">Kentucky bluegrass fungus</name>
    <name type="synonym">Magnaporthe poae</name>
    <dbReference type="NCBI Taxonomy" id="644358"/>
    <lineage>
        <taxon>Eukaryota</taxon>
        <taxon>Fungi</taxon>
        <taxon>Dikarya</taxon>
        <taxon>Ascomycota</taxon>
        <taxon>Pezizomycotina</taxon>
        <taxon>Sordariomycetes</taxon>
        <taxon>Sordariomycetidae</taxon>
        <taxon>Magnaporthales</taxon>
        <taxon>Magnaporthaceae</taxon>
        <taxon>Magnaporthiopsis</taxon>
    </lineage>
</organism>
<reference evidence="3" key="1">
    <citation type="submission" date="2010-05" db="EMBL/GenBank/DDBJ databases">
        <title>The Genome Sequence of Magnaporthe poae strain ATCC 64411.</title>
        <authorList>
            <consortium name="The Broad Institute Genome Sequencing Platform"/>
            <consortium name="Broad Institute Genome Sequencing Center for Infectious Disease"/>
            <person name="Ma L.-J."/>
            <person name="Dead R."/>
            <person name="Young S."/>
            <person name="Zeng Q."/>
            <person name="Koehrsen M."/>
            <person name="Alvarado L."/>
            <person name="Berlin A."/>
            <person name="Chapman S.B."/>
            <person name="Chen Z."/>
            <person name="Freedman E."/>
            <person name="Gellesch M."/>
            <person name="Goldberg J."/>
            <person name="Griggs A."/>
            <person name="Gujja S."/>
            <person name="Heilman E.R."/>
            <person name="Heiman D."/>
            <person name="Hepburn T."/>
            <person name="Howarth C."/>
            <person name="Jen D."/>
            <person name="Larson L."/>
            <person name="Mehta T."/>
            <person name="Neiman D."/>
            <person name="Pearson M."/>
            <person name="Roberts A."/>
            <person name="Saif S."/>
            <person name="Shea T."/>
            <person name="Shenoy N."/>
            <person name="Sisk P."/>
            <person name="Stolte C."/>
            <person name="Sykes S."/>
            <person name="Walk T."/>
            <person name="White J."/>
            <person name="Yandava C."/>
            <person name="Haas B."/>
            <person name="Nusbaum C."/>
            <person name="Birren B."/>
        </authorList>
    </citation>
    <scope>NUCLEOTIDE SEQUENCE</scope>
    <source>
        <strain evidence="3">ATCC 64411</strain>
    </source>
</reference>
<gene>
    <name evidence="3" type="ORF">MAPG_06677</name>
</gene>
<accession>A0A0C4E2N7</accession>
<evidence type="ECO:0000256" key="1">
    <source>
        <dbReference type="SAM" id="MobiDB-lite"/>
    </source>
</evidence>
<dbReference type="AlphaFoldDB" id="A0A0C4E2N7"/>
<sequence>MHSFLLHPFWPSSRAVPISIEQQGCRLPLDDKQRATALADVERCEARMQQALSTGLIPPSQEIALRFDLSKAFVSAFGDLRSEAILHHAARTSQYMVSRSSPHAIDMAVDAGREASRLAKHGSKAYLSILGHLAYALTWRHYHSRKLEDLDEVIGYSRVIYEGSDEGSENHVIILSNLVSQTRQRVQLAHDSALETEAETLVKATAASATPWPIQRGIVTAHLGIVGARKAVRTRSREDFDKALRLCKTGLEALLPHHESRCDILEGILNLLQAQTIFEENSGRNRAIEKLKNLVHYTALLIEVLPDCKDLDKAIHDLIKRLPTMPTATSEREEFQLVICDLLARRYEKTENVRDCLTLVGYYEVMLAERDATAAERAESTSPSELPDSTEWVWQLKNPLAWKTGTLSTLALEEVYKKWKREGDAKGWVGPTTHCVFCRLVLSAITTEAKGLHPCLAVINKKFQGIQLTAATSPGGDSMLEIRYGPETVGTARLATSDNYGSTIRQSWQFGSRELFEADATLASRHTGQRVNPSLIKGWLRDCGTDHGTRCKDGGLVASDAEEMPMVFIDVGGGRLVTSSSRERYLALSYVWGNVDMCKTVRANFELRQQHNSLSDVPFPKTIRDAHETQQMSRDIPKMNIVYGQAFATIVALHGDSADAGVPGGTPGTRPPQQIEQLRVSRGSPELDHDPDDDNDEGGGEVDALWITLSPRPLDLQLDVAKWNTRGWIFQEHLLSRRRLFFTRDAVYFQPKQEHCRGRRRRPAAAPGRENALDHLPDIPDAPSEERLGQIFKIYASPIEIYTRREFSLKSDIVNGFAGVFSVLERHLESGSHAGLPAGVLAHALLWTPAGQIPRRGMRLATLDDLDIGSPDAQFPSWSWAGWDGPVEYVLFRGEGGGEDLPLPIPLLSDYKAGAAPQHTSSTPRSPRTNAVGKLPHNHRSVQVQNIKTKLLGDASRDMIQIVATGITVFPRDRPPECSILSFTAPWSPYPPSPYRPSRSTSPSRGAHNAGAAGPSAESATAAAAHCRLWWEQAEYEYVGLDMGADAEKEGFRMAGISAYPDAAERRRRGPPRVEGEVDLFDEQAFPSTGPGSGLVNILVIGGGTEEDGHWLGHRMTVAVMHRKAWEEAGPTEQRVRLW</sequence>
<dbReference type="Pfam" id="PF06985">
    <property type="entry name" value="HET"/>
    <property type="match status" value="1"/>
</dbReference>
<dbReference type="InterPro" id="IPR010730">
    <property type="entry name" value="HET"/>
</dbReference>
<name>A0A0C4E2N7_MAGP6</name>
<feature type="compositionally biased region" description="Polar residues" evidence="1">
    <location>
        <begin position="918"/>
        <end position="929"/>
    </location>
</feature>
<dbReference type="STRING" id="644358.A0A0C4E2N7"/>
<evidence type="ECO:0000313" key="5">
    <source>
        <dbReference type="Proteomes" id="UP000011715"/>
    </source>
</evidence>
<dbReference type="eggNOG" id="ENOG502SNM0">
    <property type="taxonomic scope" value="Eukaryota"/>
</dbReference>
<proteinExistence type="predicted"/>
<dbReference type="EnsemblFungi" id="MAPG_06677T0">
    <property type="protein sequence ID" value="MAPG_06677T0"/>
    <property type="gene ID" value="MAPG_06677"/>
</dbReference>
<feature type="domain" description="Heterokaryon incompatibility" evidence="2">
    <location>
        <begin position="630"/>
        <end position="732"/>
    </location>
</feature>
<feature type="compositionally biased region" description="Low complexity" evidence="1">
    <location>
        <begin position="996"/>
        <end position="1017"/>
    </location>
</feature>
<dbReference type="EMBL" id="GL876970">
    <property type="protein sequence ID" value="KLU87683.1"/>
    <property type="molecule type" value="Genomic_DNA"/>
</dbReference>
<dbReference type="PANTHER" id="PTHR33112">
    <property type="entry name" value="DOMAIN PROTEIN, PUTATIVE-RELATED"/>
    <property type="match status" value="1"/>
</dbReference>
<dbReference type="OrthoDB" id="5135333at2759"/>
<reference evidence="4" key="5">
    <citation type="submission" date="2015-06" db="UniProtKB">
        <authorList>
            <consortium name="EnsemblFungi"/>
        </authorList>
    </citation>
    <scope>IDENTIFICATION</scope>
    <source>
        <strain evidence="4">ATCC 64411</strain>
    </source>
</reference>
<dbReference type="EMBL" id="ADBL01001614">
    <property type="status" value="NOT_ANNOTATED_CDS"/>
    <property type="molecule type" value="Genomic_DNA"/>
</dbReference>